<sequence length="266" mass="29335">MSDITTFPAAVLVRDRVGRRQVNRTTVEAYLRAAQKHREKKARKTKSPARRVSGWDRALILPYIVISTWMASRMGTVYLLRSGKVTVRLNHGLQIGAIVWTMVLPLMAPGAAILVVFCFAPVMLVAFAFLAYLAVLALLLIGQVLSTVAYRMWMRPLRPKKAWASFQGERPTWIVSDLASVHEGSPIDLVAEIIATINGVVPHGAKVGAKARDKGYLRAYSRYLTPVGKNNLALTGTVPLQLRTAAEPLVTHPPVSSTSSELERRK</sequence>
<reference evidence="3" key="1">
    <citation type="submission" date="2019-09" db="EMBL/GenBank/DDBJ databases">
        <title>Antimicrobial potential of Antarctic Bacteria.</title>
        <authorList>
            <person name="Benaud N."/>
            <person name="Edwards R.J."/>
            <person name="Ferrari B.C."/>
        </authorList>
    </citation>
    <scope>NUCLEOTIDE SEQUENCE [LARGE SCALE GENOMIC DNA]</scope>
    <source>
        <strain evidence="3">INR9</strain>
        <plasmid evidence="3">unnamed1</plasmid>
    </source>
</reference>
<dbReference type="RefSeq" id="WP_185279141.1">
    <property type="nucleotide sequence ID" value="NZ_CP043642.1"/>
</dbReference>
<evidence type="ECO:0000313" key="3">
    <source>
        <dbReference type="Proteomes" id="UP000515511"/>
    </source>
</evidence>
<protein>
    <submittedName>
        <fullName evidence="2">Uncharacterized protein</fullName>
    </submittedName>
</protein>
<evidence type="ECO:0000256" key="1">
    <source>
        <dbReference type="SAM" id="Phobius"/>
    </source>
</evidence>
<keyword evidence="1" id="KW-1133">Transmembrane helix</keyword>
<feature type="transmembrane region" description="Helical" evidence="1">
    <location>
        <begin position="123"/>
        <end position="150"/>
    </location>
</feature>
<name>A0A7G6YHL1_9MICO</name>
<gene>
    <name evidence="2" type="ORF">F1C12_22115</name>
</gene>
<dbReference type="Proteomes" id="UP000515511">
    <property type="component" value="Plasmid unnamed1"/>
</dbReference>
<feature type="transmembrane region" description="Helical" evidence="1">
    <location>
        <begin position="60"/>
        <end position="80"/>
    </location>
</feature>
<geneLocation type="plasmid" evidence="2 3">
    <name>unnamed1</name>
</geneLocation>
<dbReference type="EMBL" id="CP043642">
    <property type="protein sequence ID" value="QNE37976.1"/>
    <property type="molecule type" value="Genomic_DNA"/>
</dbReference>
<dbReference type="AlphaFoldDB" id="A0A7G6YHL1"/>
<dbReference type="KEGG" id="lse:F1C12_22115"/>
<keyword evidence="1" id="KW-0812">Transmembrane</keyword>
<feature type="transmembrane region" description="Helical" evidence="1">
    <location>
        <begin position="92"/>
        <end position="117"/>
    </location>
</feature>
<organism evidence="2 3">
    <name type="scientific">Leifsonia shinshuensis</name>
    <dbReference type="NCBI Taxonomy" id="150026"/>
    <lineage>
        <taxon>Bacteria</taxon>
        <taxon>Bacillati</taxon>
        <taxon>Actinomycetota</taxon>
        <taxon>Actinomycetes</taxon>
        <taxon>Micrococcales</taxon>
        <taxon>Microbacteriaceae</taxon>
        <taxon>Leifsonia</taxon>
    </lineage>
</organism>
<accession>A0A7G6YHL1</accession>
<evidence type="ECO:0000313" key="2">
    <source>
        <dbReference type="EMBL" id="QNE37976.1"/>
    </source>
</evidence>
<proteinExistence type="predicted"/>
<keyword evidence="1" id="KW-0472">Membrane</keyword>
<keyword evidence="2" id="KW-0614">Plasmid</keyword>